<evidence type="ECO:0000256" key="9">
    <source>
        <dbReference type="ARBA" id="ARBA00039284"/>
    </source>
</evidence>
<proteinExistence type="inferred from homology"/>
<keyword evidence="7" id="KW-0326">Glycosidase</keyword>
<sequence>ITYTPYASDGQCMTATQIETDLAKINELGYPSIRVYSTDCGVFENVVPTATKYGMKITYGIFLDENKGPGSDGANEQLDAIIKNAPKDSFAMLIVGNEYISGHGGSAETLAPYIKTCKEKLVAAGFPSTIPVTTTETVGAIEQYGAALCDSIDVVAAQIHPFFDGGIAAIGAGAFAVKQLAQAAAICPEAAARGQYITEIGWPTAGNTNGLAIPGVLEQKLAIASIIEAVGDKATLFSWQNDEWKEPGALNVEQSFGCASVLGL</sequence>
<name>A0A6A6RLH5_9PLEO</name>
<dbReference type="GO" id="GO:0071555">
    <property type="term" value="P:cell wall organization"/>
    <property type="evidence" value="ECO:0007669"/>
    <property type="project" value="TreeGrafter"/>
</dbReference>
<dbReference type="InterPro" id="IPR050732">
    <property type="entry name" value="Beta-glucan_modifiers"/>
</dbReference>
<evidence type="ECO:0000256" key="2">
    <source>
        <dbReference type="ARBA" id="ARBA00008773"/>
    </source>
</evidence>
<evidence type="ECO:0000256" key="12">
    <source>
        <dbReference type="ARBA" id="ARBA00042762"/>
    </source>
</evidence>
<keyword evidence="14" id="KW-1185">Reference proteome</keyword>
<dbReference type="InterPro" id="IPR017853">
    <property type="entry name" value="GH"/>
</dbReference>
<protein>
    <recommendedName>
        <fullName evidence="9">Probable beta-glucosidase btgE</fullName>
    </recommendedName>
    <alternativeName>
        <fullName evidence="10">Beta-D-glucoside glucohydrolase btgE</fullName>
    </alternativeName>
    <alternativeName>
        <fullName evidence="12">Cellobiase btgE</fullName>
    </alternativeName>
    <alternativeName>
        <fullName evidence="11">Gentiobiase btgE</fullName>
    </alternativeName>
</protein>
<keyword evidence="3" id="KW-0134">Cell wall</keyword>
<keyword evidence="4" id="KW-0964">Secreted</keyword>
<evidence type="ECO:0000256" key="1">
    <source>
        <dbReference type="ARBA" id="ARBA00004191"/>
    </source>
</evidence>
<dbReference type="Proteomes" id="UP000799753">
    <property type="component" value="Unassembled WGS sequence"/>
</dbReference>
<dbReference type="GO" id="GO:0009277">
    <property type="term" value="C:fungal-type cell wall"/>
    <property type="evidence" value="ECO:0007669"/>
    <property type="project" value="TreeGrafter"/>
</dbReference>
<evidence type="ECO:0000313" key="14">
    <source>
        <dbReference type="Proteomes" id="UP000799753"/>
    </source>
</evidence>
<evidence type="ECO:0000256" key="5">
    <source>
        <dbReference type="ARBA" id="ARBA00022729"/>
    </source>
</evidence>
<feature type="non-terminal residue" evidence="13">
    <location>
        <position position="1"/>
    </location>
</feature>
<organism evidence="13 14">
    <name type="scientific">Massarina eburnea CBS 473.64</name>
    <dbReference type="NCBI Taxonomy" id="1395130"/>
    <lineage>
        <taxon>Eukaryota</taxon>
        <taxon>Fungi</taxon>
        <taxon>Dikarya</taxon>
        <taxon>Ascomycota</taxon>
        <taxon>Pezizomycotina</taxon>
        <taxon>Dothideomycetes</taxon>
        <taxon>Pleosporomycetidae</taxon>
        <taxon>Pleosporales</taxon>
        <taxon>Massarineae</taxon>
        <taxon>Massarinaceae</taxon>
        <taxon>Massarina</taxon>
    </lineage>
</organism>
<dbReference type="PANTHER" id="PTHR16631">
    <property type="entry name" value="GLUCAN 1,3-BETA-GLUCOSIDASE"/>
    <property type="match status" value="1"/>
</dbReference>
<evidence type="ECO:0000256" key="8">
    <source>
        <dbReference type="ARBA" id="ARBA00024983"/>
    </source>
</evidence>
<accession>A0A6A6RLH5</accession>
<dbReference type="EMBL" id="MU006808">
    <property type="protein sequence ID" value="KAF2635331.1"/>
    <property type="molecule type" value="Genomic_DNA"/>
</dbReference>
<evidence type="ECO:0000256" key="7">
    <source>
        <dbReference type="ARBA" id="ARBA00023295"/>
    </source>
</evidence>
<dbReference type="SUPFAM" id="SSF51445">
    <property type="entry name" value="(Trans)glycosidases"/>
    <property type="match status" value="1"/>
</dbReference>
<comment type="function">
    <text evidence="8">Beta-glucosidases are one of a number of cellulolytic enzymes involved in the degradation of cellulosic biomass. Catalyzes the last step releasing glucose from the inhibitory cellobiose.</text>
</comment>
<dbReference type="GO" id="GO:0009986">
    <property type="term" value="C:cell surface"/>
    <property type="evidence" value="ECO:0007669"/>
    <property type="project" value="TreeGrafter"/>
</dbReference>
<evidence type="ECO:0000313" key="13">
    <source>
        <dbReference type="EMBL" id="KAF2635331.1"/>
    </source>
</evidence>
<reference evidence="13" key="1">
    <citation type="journal article" date="2020" name="Stud. Mycol.">
        <title>101 Dothideomycetes genomes: a test case for predicting lifestyles and emergence of pathogens.</title>
        <authorList>
            <person name="Haridas S."/>
            <person name="Albert R."/>
            <person name="Binder M."/>
            <person name="Bloem J."/>
            <person name="Labutti K."/>
            <person name="Salamov A."/>
            <person name="Andreopoulos B."/>
            <person name="Baker S."/>
            <person name="Barry K."/>
            <person name="Bills G."/>
            <person name="Bluhm B."/>
            <person name="Cannon C."/>
            <person name="Castanera R."/>
            <person name="Culley D."/>
            <person name="Daum C."/>
            <person name="Ezra D."/>
            <person name="Gonzalez J."/>
            <person name="Henrissat B."/>
            <person name="Kuo A."/>
            <person name="Liang C."/>
            <person name="Lipzen A."/>
            <person name="Lutzoni F."/>
            <person name="Magnuson J."/>
            <person name="Mondo S."/>
            <person name="Nolan M."/>
            <person name="Ohm R."/>
            <person name="Pangilinan J."/>
            <person name="Park H.-J."/>
            <person name="Ramirez L."/>
            <person name="Alfaro M."/>
            <person name="Sun H."/>
            <person name="Tritt A."/>
            <person name="Yoshinaga Y."/>
            <person name="Zwiers L.-H."/>
            <person name="Turgeon B."/>
            <person name="Goodwin S."/>
            <person name="Spatafora J."/>
            <person name="Crous P."/>
            <person name="Grigoriev I."/>
        </authorList>
    </citation>
    <scope>NUCLEOTIDE SEQUENCE</scope>
    <source>
        <strain evidence="13">CBS 473.64</strain>
    </source>
</reference>
<dbReference type="GO" id="GO:0005576">
    <property type="term" value="C:extracellular region"/>
    <property type="evidence" value="ECO:0007669"/>
    <property type="project" value="TreeGrafter"/>
</dbReference>
<comment type="subcellular location">
    <subcellularLocation>
        <location evidence="1">Secreted</location>
        <location evidence="1">Cell wall</location>
    </subcellularLocation>
</comment>
<evidence type="ECO:0000256" key="4">
    <source>
        <dbReference type="ARBA" id="ARBA00022525"/>
    </source>
</evidence>
<evidence type="ECO:0000256" key="6">
    <source>
        <dbReference type="ARBA" id="ARBA00022801"/>
    </source>
</evidence>
<keyword evidence="5" id="KW-0732">Signal</keyword>
<dbReference type="GO" id="GO:0042973">
    <property type="term" value="F:glucan endo-1,3-beta-D-glucosidase activity"/>
    <property type="evidence" value="ECO:0007669"/>
    <property type="project" value="TreeGrafter"/>
</dbReference>
<dbReference type="Gene3D" id="3.20.20.80">
    <property type="entry name" value="Glycosidases"/>
    <property type="match status" value="1"/>
</dbReference>
<dbReference type="PANTHER" id="PTHR16631:SF24">
    <property type="entry name" value="FAMILY 17 GLUCOSIDASE SCW11-RELATED"/>
    <property type="match status" value="1"/>
</dbReference>
<dbReference type="AlphaFoldDB" id="A0A6A6RLH5"/>
<evidence type="ECO:0000256" key="10">
    <source>
        <dbReference type="ARBA" id="ARBA00041495"/>
    </source>
</evidence>
<gene>
    <name evidence="13" type="ORF">P280DRAFT_411829</name>
</gene>
<comment type="similarity">
    <text evidence="2">Belongs to the glycosyl hydrolase 17 family.</text>
</comment>
<dbReference type="OrthoDB" id="4082933at2759"/>
<evidence type="ECO:0000256" key="3">
    <source>
        <dbReference type="ARBA" id="ARBA00022512"/>
    </source>
</evidence>
<evidence type="ECO:0000256" key="11">
    <source>
        <dbReference type="ARBA" id="ARBA00041516"/>
    </source>
</evidence>
<keyword evidence="6 13" id="KW-0378">Hydrolase</keyword>